<comment type="caution">
    <text evidence="1">The sequence shown here is derived from an EMBL/GenBank/DDBJ whole genome shotgun (WGS) entry which is preliminary data.</text>
</comment>
<proteinExistence type="predicted"/>
<sequence>MNCFTALVSYLFRCNTDVTSLLSGTAIKAVVAYISDYISKPSLKTYVVFDTIKSVFDKNTTLLSSSTEKGEKARKIMTQIINSLTSKIEIGAPMASLYLLQNPDHYTSHLFVPLYWKSYVKEAKRFWEGDDSEPGTQDNLVLRRIRGSVVGTSPVFDYIFRPTAFEHMTLYDWVGRYEKARIPTKKTKKKQSVSETSTPKYSEYHRFSQEHPLYESHHARVLLRGEGKVPNFVGGSLPRHDKGDIEYYSVTMLTLFVPWRSGQDLKPCDKTWNEQFKVQVFTKRQKDVMGFFNVRYECLDARDDYSAQLRADAMKPPMGEWAGDLQEWEADDEWLDSDPTFPLFDADCIIDTSSTGRLTTKWNYDKAMIQQTLQSCGWLSQSSGICQLPEIEKFHVSNDILSSDWKALVKKLKEQALETKLAHMTKSNDRRLVPENHAAIKDDNTNNVRIVDSSYLLRSFRPKLKKDQDLIDNIINKYSMNEEQERAFRIIANHATMDCPDQLRMHLGGMAGTGKSRVIKALVYFFGELNQAHRLITLAPTGSAAAMIGGFT</sequence>
<feature type="non-terminal residue" evidence="1">
    <location>
        <position position="552"/>
    </location>
</feature>
<protein>
    <submittedName>
        <fullName evidence="1">Uncharacterized protein</fullName>
    </submittedName>
</protein>
<dbReference type="Proteomes" id="UP000790377">
    <property type="component" value="Unassembled WGS sequence"/>
</dbReference>
<evidence type="ECO:0000313" key="2">
    <source>
        <dbReference type="Proteomes" id="UP000790377"/>
    </source>
</evidence>
<gene>
    <name evidence="1" type="ORF">BJ138DRAFT_1019943</name>
</gene>
<evidence type="ECO:0000313" key="1">
    <source>
        <dbReference type="EMBL" id="KAH7903869.1"/>
    </source>
</evidence>
<accession>A0ACB7ZSP0</accession>
<organism evidence="1 2">
    <name type="scientific">Hygrophoropsis aurantiaca</name>
    <dbReference type="NCBI Taxonomy" id="72124"/>
    <lineage>
        <taxon>Eukaryota</taxon>
        <taxon>Fungi</taxon>
        <taxon>Dikarya</taxon>
        <taxon>Basidiomycota</taxon>
        <taxon>Agaricomycotina</taxon>
        <taxon>Agaricomycetes</taxon>
        <taxon>Agaricomycetidae</taxon>
        <taxon>Boletales</taxon>
        <taxon>Coniophorineae</taxon>
        <taxon>Hygrophoropsidaceae</taxon>
        <taxon>Hygrophoropsis</taxon>
    </lineage>
</organism>
<keyword evidence="2" id="KW-1185">Reference proteome</keyword>
<name>A0ACB7ZSP0_9AGAM</name>
<dbReference type="EMBL" id="MU268718">
    <property type="protein sequence ID" value="KAH7903869.1"/>
    <property type="molecule type" value="Genomic_DNA"/>
</dbReference>
<reference evidence="1" key="1">
    <citation type="journal article" date="2021" name="New Phytol.">
        <title>Evolutionary innovations through gain and loss of genes in the ectomycorrhizal Boletales.</title>
        <authorList>
            <person name="Wu G."/>
            <person name="Miyauchi S."/>
            <person name="Morin E."/>
            <person name="Kuo A."/>
            <person name="Drula E."/>
            <person name="Varga T."/>
            <person name="Kohler A."/>
            <person name="Feng B."/>
            <person name="Cao Y."/>
            <person name="Lipzen A."/>
            <person name="Daum C."/>
            <person name="Hundley H."/>
            <person name="Pangilinan J."/>
            <person name="Johnson J."/>
            <person name="Barry K."/>
            <person name="LaButti K."/>
            <person name="Ng V."/>
            <person name="Ahrendt S."/>
            <person name="Min B."/>
            <person name="Choi I.G."/>
            <person name="Park H."/>
            <person name="Plett J.M."/>
            <person name="Magnuson J."/>
            <person name="Spatafora J.W."/>
            <person name="Nagy L.G."/>
            <person name="Henrissat B."/>
            <person name="Grigoriev I.V."/>
            <person name="Yang Z.L."/>
            <person name="Xu J."/>
            <person name="Martin F.M."/>
        </authorList>
    </citation>
    <scope>NUCLEOTIDE SEQUENCE</scope>
    <source>
        <strain evidence="1">ATCC 28755</strain>
    </source>
</reference>